<dbReference type="InterPro" id="IPR036739">
    <property type="entry name" value="SLC41_membr_dom_sf"/>
</dbReference>
<keyword evidence="3" id="KW-1185">Reference proteome</keyword>
<name>A0ABX8VQV0_9MYCO</name>
<dbReference type="SUPFAM" id="SSF161093">
    <property type="entry name" value="MgtE membrane domain-like"/>
    <property type="match status" value="1"/>
</dbReference>
<evidence type="ECO:0000313" key="2">
    <source>
        <dbReference type="EMBL" id="QYL20214.1"/>
    </source>
</evidence>
<accession>A0ABX8VQV0</accession>
<dbReference type="Proteomes" id="UP000825367">
    <property type="component" value="Chromosome"/>
</dbReference>
<organism evidence="2 3">
    <name type="scientific">Mycolicibacterium pallens</name>
    <dbReference type="NCBI Taxonomy" id="370524"/>
    <lineage>
        <taxon>Bacteria</taxon>
        <taxon>Bacillati</taxon>
        <taxon>Actinomycetota</taxon>
        <taxon>Actinomycetes</taxon>
        <taxon>Mycobacteriales</taxon>
        <taxon>Mycobacteriaceae</taxon>
        <taxon>Mycolicibacterium</taxon>
    </lineage>
</organism>
<reference evidence="2 3" key="1">
    <citation type="submission" date="2021-07" db="EMBL/GenBank/DDBJ databases">
        <title>Whole genome sequencing of non-tuberculosis mycobacteria type-strains.</title>
        <authorList>
            <person name="Igarashi Y."/>
            <person name="Osugi A."/>
            <person name="Mitarai S."/>
        </authorList>
    </citation>
    <scope>NUCLEOTIDE SEQUENCE [LARGE SCALE GENOMIC DNA]</scope>
    <source>
        <strain evidence="2 3">JCM 16370</strain>
    </source>
</reference>
<feature type="compositionally biased region" description="Basic residues" evidence="1">
    <location>
        <begin position="1"/>
        <end position="11"/>
    </location>
</feature>
<gene>
    <name evidence="2" type="ORF">K0O64_13145</name>
</gene>
<sequence length="85" mass="8981">MKSHSRQRLHAGARGSVGFPAGLNARARHGDRSGAAATCRGSWFKKDRVDAAVVSAPMIAAIVDGTGQIIYFLVAHARLRQLAGL</sequence>
<proteinExistence type="predicted"/>
<evidence type="ECO:0000256" key="1">
    <source>
        <dbReference type="SAM" id="MobiDB-lite"/>
    </source>
</evidence>
<evidence type="ECO:0000313" key="3">
    <source>
        <dbReference type="Proteomes" id="UP000825367"/>
    </source>
</evidence>
<dbReference type="EMBL" id="CP080333">
    <property type="protein sequence ID" value="QYL20214.1"/>
    <property type="molecule type" value="Genomic_DNA"/>
</dbReference>
<feature type="region of interest" description="Disordered" evidence="1">
    <location>
        <begin position="1"/>
        <end position="21"/>
    </location>
</feature>
<protein>
    <submittedName>
        <fullName evidence="2">Uncharacterized protein</fullName>
    </submittedName>
</protein>